<evidence type="ECO:0000256" key="1">
    <source>
        <dbReference type="SAM" id="MobiDB-lite"/>
    </source>
</evidence>
<dbReference type="STRING" id="1561998.A0A1I7T590"/>
<proteinExistence type="predicted"/>
<accession>A0A1I7T590</accession>
<feature type="region of interest" description="Disordered" evidence="1">
    <location>
        <begin position="633"/>
        <end position="665"/>
    </location>
</feature>
<feature type="compositionally biased region" description="Polar residues" evidence="1">
    <location>
        <begin position="633"/>
        <end position="655"/>
    </location>
</feature>
<evidence type="ECO:0000313" key="3">
    <source>
        <dbReference type="WBParaSite" id="Csp11.Scaffold51.g322.t1"/>
    </source>
</evidence>
<protein>
    <submittedName>
        <fullName evidence="3">RHD domain-containing protein</fullName>
    </submittedName>
</protein>
<keyword evidence="2" id="KW-1185">Reference proteome</keyword>
<dbReference type="eggNOG" id="ENOG502THAZ">
    <property type="taxonomic scope" value="Eukaryota"/>
</dbReference>
<reference evidence="3" key="1">
    <citation type="submission" date="2016-11" db="UniProtKB">
        <authorList>
            <consortium name="WormBaseParasite"/>
        </authorList>
    </citation>
    <scope>IDENTIFICATION</scope>
</reference>
<name>A0A1I7T590_9PELO</name>
<evidence type="ECO:0000313" key="2">
    <source>
        <dbReference type="Proteomes" id="UP000095282"/>
    </source>
</evidence>
<dbReference type="Proteomes" id="UP000095282">
    <property type="component" value="Unplaced"/>
</dbReference>
<dbReference type="AlphaFoldDB" id="A0A1I7T590"/>
<organism evidence="2 3">
    <name type="scientific">Caenorhabditis tropicalis</name>
    <dbReference type="NCBI Taxonomy" id="1561998"/>
    <lineage>
        <taxon>Eukaryota</taxon>
        <taxon>Metazoa</taxon>
        <taxon>Ecdysozoa</taxon>
        <taxon>Nematoda</taxon>
        <taxon>Chromadorea</taxon>
        <taxon>Rhabditida</taxon>
        <taxon>Rhabditina</taxon>
        <taxon>Rhabditomorpha</taxon>
        <taxon>Rhabditoidea</taxon>
        <taxon>Rhabditidae</taxon>
        <taxon>Peloderinae</taxon>
        <taxon>Caenorhabditis</taxon>
    </lineage>
</organism>
<dbReference type="WBParaSite" id="Csp11.Scaffold51.g322.t1">
    <property type="protein sequence ID" value="Csp11.Scaffold51.g322.t1"/>
    <property type="gene ID" value="Csp11.Scaffold51.g322"/>
</dbReference>
<sequence>MSKVLGDGVVRKTGRTCMIVDKAHNRSVEITDSALRVNYGKKLYEPEDGDYLIFSAQLQPNTAARYTALSVVRPIDLIQSCGTLTLLDEKLKFGHITINGKTAKCFVPFSTRTANGTSWYGQGAELKKAYQLQMFRQEESHGCKYVAWTISDDIRKLANLPPAHMDVQYVSPMKKLGTANVVQRQSDHQSVEFVQKQCGVIYDVTSSLMVSVTSPTSQNVEFSPRLYESWMKPGRFMSYDGRRVSDDKTSNLMGSQPQDMGAIYPIRKRVPLTLSVSAVFNKVSHGKAGWAWNDHVGRIYVPWNCTDRHMHPSKPLPFTPVHLDITYNGKHDDIPWVACSASLCDEHEYEQVIEDNAQMLKTEDNWKVHSVIDSIENPSVFLTKLDENGQKRCAFAKVIDLNSGNIPATGTLVRITYYVQERHGRHAIRCVLVTTMDKVDHSPKTHIAHNGTGEKRYPALFEQPCPRKKTAAEIPVQRIHAAPLPTKNCWNMKNLGSPTAQALADDFPSVNGEVEKDDDLILTSVPPPPPGIPLPPGFVAPLSTQKSSLPKGAYYEEDFDSFIPLAPLRNLNLENLRFGSIWSGTPVEAKPDEISSYFSHDTFLNSPFNSLPPALSPTGETFFTELTASISQPSTSSAVNSGPISDLRNTQSEASSPGLKSDVNEPVEEQANCWSSLDATSNNTNVYSGSFSFGFPHIDLPIYQKMVPSTNGMFSPLSEPKPKKVMSRLENNNTICSCDSDQLLRELWQNPLFKNAFSASDPETFIRVQQKLQTFESEFRH</sequence>